<evidence type="ECO:0000256" key="4">
    <source>
        <dbReference type="ARBA" id="ARBA00022728"/>
    </source>
</evidence>
<feature type="compositionally biased region" description="Basic and acidic residues" evidence="8">
    <location>
        <begin position="260"/>
        <end position="335"/>
    </location>
</feature>
<dbReference type="EMBL" id="JAZDUA010000450">
    <property type="protein sequence ID" value="KAK7792414.1"/>
    <property type="molecule type" value="Genomic_DNA"/>
</dbReference>
<dbReference type="GO" id="GO:0005681">
    <property type="term" value="C:spliceosomal complex"/>
    <property type="evidence" value="ECO:0007669"/>
    <property type="project" value="UniProtKB-KW"/>
</dbReference>
<organism evidence="9 10">
    <name type="scientific">Gryllus longicercus</name>
    <dbReference type="NCBI Taxonomy" id="2509291"/>
    <lineage>
        <taxon>Eukaryota</taxon>
        <taxon>Metazoa</taxon>
        <taxon>Ecdysozoa</taxon>
        <taxon>Arthropoda</taxon>
        <taxon>Hexapoda</taxon>
        <taxon>Insecta</taxon>
        <taxon>Pterygota</taxon>
        <taxon>Neoptera</taxon>
        <taxon>Polyneoptera</taxon>
        <taxon>Orthoptera</taxon>
        <taxon>Ensifera</taxon>
        <taxon>Gryllidea</taxon>
        <taxon>Grylloidea</taxon>
        <taxon>Gryllidae</taxon>
        <taxon>Gryllinae</taxon>
        <taxon>Gryllus</taxon>
    </lineage>
</organism>
<name>A0AAN9Z277_9ORTH</name>
<evidence type="ECO:0000256" key="2">
    <source>
        <dbReference type="ARBA" id="ARBA00006164"/>
    </source>
</evidence>
<evidence type="ECO:0000256" key="1">
    <source>
        <dbReference type="ARBA" id="ARBA00004123"/>
    </source>
</evidence>
<dbReference type="Proteomes" id="UP001378592">
    <property type="component" value="Unassembled WGS sequence"/>
</dbReference>
<keyword evidence="10" id="KW-1185">Reference proteome</keyword>
<evidence type="ECO:0000256" key="7">
    <source>
        <dbReference type="RuleBase" id="RU367025"/>
    </source>
</evidence>
<comment type="function">
    <text evidence="7">Required for pre-mRNA splicing.</text>
</comment>
<comment type="similarity">
    <text evidence="2 7">Belongs to the PRP38 family.</text>
</comment>
<keyword evidence="4 7" id="KW-0747">Spliceosome</keyword>
<keyword evidence="3 7" id="KW-0507">mRNA processing</keyword>
<gene>
    <name evidence="9" type="ORF">R5R35_011418</name>
</gene>
<keyword evidence="5 7" id="KW-0508">mRNA splicing</keyword>
<feature type="region of interest" description="Disordered" evidence="8">
    <location>
        <begin position="226"/>
        <end position="387"/>
    </location>
</feature>
<protein>
    <recommendedName>
        <fullName evidence="7">Pre-mRNA-splicing factor 38</fullName>
    </recommendedName>
</protein>
<accession>A0AAN9Z277</accession>
<dbReference type="AlphaFoldDB" id="A0AAN9Z277"/>
<feature type="region of interest" description="Disordered" evidence="8">
    <location>
        <begin position="1"/>
        <end position="28"/>
    </location>
</feature>
<evidence type="ECO:0000313" key="9">
    <source>
        <dbReference type="EMBL" id="KAK7792414.1"/>
    </source>
</evidence>
<dbReference type="GO" id="GO:0000398">
    <property type="term" value="P:mRNA splicing, via spliceosome"/>
    <property type="evidence" value="ECO:0007669"/>
    <property type="project" value="UniProtKB-UniRule"/>
</dbReference>
<evidence type="ECO:0000256" key="8">
    <source>
        <dbReference type="SAM" id="MobiDB-lite"/>
    </source>
</evidence>
<sequence>MDAYENEGVPWANNSPNVEEDSKKPQKVEKKNNILPLWGNERTMNLNPLILTNIQSSHYFKVNLYELKTYHEVIDEIYYKVTHLEPWEKGSRKTAGQTGMCGGVRGVGAGGIVSTAYCLLYKLFTLKLTRKQVNGLLTHPDSPYIRGLGFMYVRYTQPPQDLWDWYEPYLDDAEELDVKAGGGQVMTIGDMLRAFLTKLEWFSTLFPRIPVPIQQKLEKMMMERFPPAAPSRQAKPSGGQPPPPSKEARHIPDEEVSFGEAERFSRLRRTDNDRRRSPERERRRPHSPERKRERGREKSRDRSHEKSRDRSREKEKRYSRDRSPISKHRDRERDRDHRHRSHDHKDGSGYRRRTPDDFAEELRREKERQRREKEKEREKSRHKSSRS</sequence>
<evidence type="ECO:0000256" key="3">
    <source>
        <dbReference type="ARBA" id="ARBA00022664"/>
    </source>
</evidence>
<dbReference type="Pfam" id="PF03371">
    <property type="entry name" value="PRP38"/>
    <property type="match status" value="1"/>
</dbReference>
<evidence type="ECO:0000313" key="10">
    <source>
        <dbReference type="Proteomes" id="UP001378592"/>
    </source>
</evidence>
<reference evidence="9 10" key="1">
    <citation type="submission" date="2024-03" db="EMBL/GenBank/DDBJ databases">
        <title>The genome assembly and annotation of the cricket Gryllus longicercus Weissman &amp; Gray.</title>
        <authorList>
            <person name="Szrajer S."/>
            <person name="Gray D."/>
            <person name="Ylla G."/>
        </authorList>
    </citation>
    <scope>NUCLEOTIDE SEQUENCE [LARGE SCALE GENOMIC DNA]</scope>
    <source>
        <strain evidence="9">DAG 2021-001</strain>
        <tissue evidence="9">Whole body minus gut</tissue>
    </source>
</reference>
<feature type="compositionally biased region" description="Basic and acidic residues" evidence="8">
    <location>
        <begin position="343"/>
        <end position="379"/>
    </location>
</feature>
<evidence type="ECO:0000256" key="6">
    <source>
        <dbReference type="ARBA" id="ARBA00023242"/>
    </source>
</evidence>
<keyword evidence="6 7" id="KW-0539">Nucleus</keyword>
<evidence type="ECO:0000256" key="5">
    <source>
        <dbReference type="ARBA" id="ARBA00023187"/>
    </source>
</evidence>
<comment type="caution">
    <text evidence="9">The sequence shown here is derived from an EMBL/GenBank/DDBJ whole genome shotgun (WGS) entry which is preliminary data.</text>
</comment>
<dbReference type="InterPro" id="IPR005037">
    <property type="entry name" value="PRP38"/>
</dbReference>
<dbReference type="PANTHER" id="PTHR23142">
    <property type="entry name" value="PRE-MRNA-SPLICING FACTOR 38A-RELATED"/>
    <property type="match status" value="1"/>
</dbReference>
<proteinExistence type="inferred from homology"/>
<comment type="subcellular location">
    <subcellularLocation>
        <location evidence="1 7">Nucleus</location>
    </subcellularLocation>
</comment>